<name>A0ACC0B6C7_CATRO</name>
<evidence type="ECO:0000313" key="1">
    <source>
        <dbReference type="EMBL" id="KAI5668186.1"/>
    </source>
</evidence>
<accession>A0ACC0B6C7</accession>
<reference evidence="2" key="1">
    <citation type="journal article" date="2023" name="Nat. Plants">
        <title>Single-cell RNA sequencing provides a high-resolution roadmap for understanding the multicellular compartmentation of specialized metabolism.</title>
        <authorList>
            <person name="Sun S."/>
            <person name="Shen X."/>
            <person name="Li Y."/>
            <person name="Li Y."/>
            <person name="Wang S."/>
            <person name="Li R."/>
            <person name="Zhang H."/>
            <person name="Shen G."/>
            <person name="Guo B."/>
            <person name="Wei J."/>
            <person name="Xu J."/>
            <person name="St-Pierre B."/>
            <person name="Chen S."/>
            <person name="Sun C."/>
        </authorList>
    </citation>
    <scope>NUCLEOTIDE SEQUENCE [LARGE SCALE GENOMIC DNA]</scope>
</reference>
<dbReference type="EMBL" id="CM044704">
    <property type="protein sequence ID" value="KAI5668186.1"/>
    <property type="molecule type" value="Genomic_DNA"/>
</dbReference>
<organism evidence="1 2">
    <name type="scientific">Catharanthus roseus</name>
    <name type="common">Madagascar periwinkle</name>
    <name type="synonym">Vinca rosea</name>
    <dbReference type="NCBI Taxonomy" id="4058"/>
    <lineage>
        <taxon>Eukaryota</taxon>
        <taxon>Viridiplantae</taxon>
        <taxon>Streptophyta</taxon>
        <taxon>Embryophyta</taxon>
        <taxon>Tracheophyta</taxon>
        <taxon>Spermatophyta</taxon>
        <taxon>Magnoliopsida</taxon>
        <taxon>eudicotyledons</taxon>
        <taxon>Gunneridae</taxon>
        <taxon>Pentapetalae</taxon>
        <taxon>asterids</taxon>
        <taxon>lamiids</taxon>
        <taxon>Gentianales</taxon>
        <taxon>Apocynaceae</taxon>
        <taxon>Rauvolfioideae</taxon>
        <taxon>Vinceae</taxon>
        <taxon>Catharanthinae</taxon>
        <taxon>Catharanthus</taxon>
    </lineage>
</organism>
<proteinExistence type="predicted"/>
<dbReference type="Proteomes" id="UP001060085">
    <property type="component" value="Linkage Group LG04"/>
</dbReference>
<comment type="caution">
    <text evidence="1">The sequence shown here is derived from an EMBL/GenBank/DDBJ whole genome shotgun (WGS) entry which is preliminary data.</text>
</comment>
<protein>
    <submittedName>
        <fullName evidence="1">Uncharacterized protein</fullName>
    </submittedName>
</protein>
<sequence length="101" mass="11377">MLRSFKHFLSTEKPVVLPWLLSQLLDVLACLTGSHHFPKVERSSESFGRHPEGDSKETPASGVKKSLKDLQSEIKLLSPCSSSEFIQFKIKLSSPRFTKSF</sequence>
<keyword evidence="2" id="KW-1185">Reference proteome</keyword>
<evidence type="ECO:0000313" key="2">
    <source>
        <dbReference type="Proteomes" id="UP001060085"/>
    </source>
</evidence>
<gene>
    <name evidence="1" type="ORF">M9H77_18039</name>
</gene>